<feature type="region of interest" description="Disordered" evidence="1">
    <location>
        <begin position="1"/>
        <end position="59"/>
    </location>
</feature>
<protein>
    <submittedName>
        <fullName evidence="2">Uncharacterized protein</fullName>
    </submittedName>
</protein>
<dbReference type="EMBL" id="BKCJ011655581">
    <property type="protein sequence ID" value="GFD45695.1"/>
    <property type="molecule type" value="Genomic_DNA"/>
</dbReference>
<organism evidence="2">
    <name type="scientific">Tanacetum cinerariifolium</name>
    <name type="common">Dalmatian daisy</name>
    <name type="synonym">Chrysanthemum cinerariifolium</name>
    <dbReference type="NCBI Taxonomy" id="118510"/>
    <lineage>
        <taxon>Eukaryota</taxon>
        <taxon>Viridiplantae</taxon>
        <taxon>Streptophyta</taxon>
        <taxon>Embryophyta</taxon>
        <taxon>Tracheophyta</taxon>
        <taxon>Spermatophyta</taxon>
        <taxon>Magnoliopsida</taxon>
        <taxon>eudicotyledons</taxon>
        <taxon>Gunneridae</taxon>
        <taxon>Pentapetalae</taxon>
        <taxon>asterids</taxon>
        <taxon>campanulids</taxon>
        <taxon>Asterales</taxon>
        <taxon>Asteraceae</taxon>
        <taxon>Asteroideae</taxon>
        <taxon>Anthemideae</taxon>
        <taxon>Anthemidinae</taxon>
        <taxon>Tanacetum</taxon>
    </lineage>
</organism>
<evidence type="ECO:0000313" key="2">
    <source>
        <dbReference type="EMBL" id="GFD45695.1"/>
    </source>
</evidence>
<accession>A0A699WDJ4</accession>
<evidence type="ECO:0000256" key="1">
    <source>
        <dbReference type="SAM" id="MobiDB-lite"/>
    </source>
</evidence>
<sequence length="59" mass="6326">DEAASTSPPPSQLPSAIRREDRPEVTVPHQKRLDIAFGPRYEVGDSSSAVAARPAGDRI</sequence>
<dbReference type="AlphaFoldDB" id="A0A699WDJ4"/>
<comment type="caution">
    <text evidence="2">The sequence shown here is derived from an EMBL/GenBank/DDBJ whole genome shotgun (WGS) entry which is preliminary data.</text>
</comment>
<name>A0A699WDJ4_TANCI</name>
<proteinExistence type="predicted"/>
<reference evidence="2" key="1">
    <citation type="journal article" date="2019" name="Sci. Rep.">
        <title>Draft genome of Tanacetum cinerariifolium, the natural source of mosquito coil.</title>
        <authorList>
            <person name="Yamashiro T."/>
            <person name="Shiraishi A."/>
            <person name="Satake H."/>
            <person name="Nakayama K."/>
        </authorList>
    </citation>
    <scope>NUCLEOTIDE SEQUENCE</scope>
</reference>
<gene>
    <name evidence="2" type="ORF">Tci_917664</name>
</gene>
<feature type="non-terminal residue" evidence="2">
    <location>
        <position position="1"/>
    </location>
</feature>